<proteinExistence type="predicted"/>
<organism evidence="1 2">
    <name type="scientific">Clunio marinus</name>
    <dbReference type="NCBI Taxonomy" id="568069"/>
    <lineage>
        <taxon>Eukaryota</taxon>
        <taxon>Metazoa</taxon>
        <taxon>Ecdysozoa</taxon>
        <taxon>Arthropoda</taxon>
        <taxon>Hexapoda</taxon>
        <taxon>Insecta</taxon>
        <taxon>Pterygota</taxon>
        <taxon>Neoptera</taxon>
        <taxon>Endopterygota</taxon>
        <taxon>Diptera</taxon>
        <taxon>Nematocera</taxon>
        <taxon>Chironomoidea</taxon>
        <taxon>Chironomidae</taxon>
        <taxon>Clunio</taxon>
    </lineage>
</organism>
<evidence type="ECO:0000313" key="2">
    <source>
        <dbReference type="Proteomes" id="UP000183832"/>
    </source>
</evidence>
<reference evidence="1 2" key="1">
    <citation type="submission" date="2015-04" db="EMBL/GenBank/DDBJ databases">
        <authorList>
            <person name="Syromyatnikov M.Y."/>
            <person name="Popov V.N."/>
        </authorList>
    </citation>
    <scope>NUCLEOTIDE SEQUENCE [LARGE SCALE GENOMIC DNA]</scope>
</reference>
<keyword evidence="2" id="KW-1185">Reference proteome</keyword>
<accession>A0A1J1J3W3</accession>
<evidence type="ECO:0000313" key="1">
    <source>
        <dbReference type="EMBL" id="CRL06476.1"/>
    </source>
</evidence>
<name>A0A1J1J3W3_9DIPT</name>
<protein>
    <submittedName>
        <fullName evidence="1">CLUMA_CG019900, isoform A</fullName>
    </submittedName>
</protein>
<dbReference type="Proteomes" id="UP000183832">
    <property type="component" value="Unassembled WGS sequence"/>
</dbReference>
<sequence length="68" mass="8028">MQMNLVNNTKCHCDREALCQERNDHPKHVFDILPKRFISDSTKTRSETKNELITLLQFLYLKMSAKGF</sequence>
<dbReference type="AlphaFoldDB" id="A0A1J1J3W3"/>
<gene>
    <name evidence="1" type="ORF">CLUMA_CG019900</name>
</gene>
<dbReference type="EMBL" id="CVRI01000067">
    <property type="protein sequence ID" value="CRL06476.1"/>
    <property type="molecule type" value="Genomic_DNA"/>
</dbReference>